<evidence type="ECO:0000256" key="7">
    <source>
        <dbReference type="SAM" id="Phobius"/>
    </source>
</evidence>
<dbReference type="InterPro" id="IPR020946">
    <property type="entry name" value="Flavin_mOase-like"/>
</dbReference>
<protein>
    <submittedName>
        <fullName evidence="8">FAD/NAD(P)-binding domain-containing protein</fullName>
    </submittedName>
</protein>
<evidence type="ECO:0000256" key="2">
    <source>
        <dbReference type="ARBA" id="ARBA00022630"/>
    </source>
</evidence>
<proteinExistence type="inferred from homology"/>
<evidence type="ECO:0000256" key="4">
    <source>
        <dbReference type="ARBA" id="ARBA00022857"/>
    </source>
</evidence>
<evidence type="ECO:0000313" key="9">
    <source>
        <dbReference type="Proteomes" id="UP000076722"/>
    </source>
</evidence>
<keyword evidence="3" id="KW-0274">FAD</keyword>
<evidence type="ECO:0000256" key="3">
    <source>
        <dbReference type="ARBA" id="ARBA00022827"/>
    </source>
</evidence>
<dbReference type="EMBL" id="KV419399">
    <property type="protein sequence ID" value="KZS96484.1"/>
    <property type="molecule type" value="Genomic_DNA"/>
</dbReference>
<dbReference type="Gene3D" id="3.50.50.60">
    <property type="entry name" value="FAD/NAD(P)-binding domain"/>
    <property type="match status" value="1"/>
</dbReference>
<keyword evidence="5" id="KW-0560">Oxidoreductase</keyword>
<feature type="transmembrane region" description="Helical" evidence="7">
    <location>
        <begin position="491"/>
        <end position="510"/>
    </location>
</feature>
<dbReference type="InterPro" id="IPR050346">
    <property type="entry name" value="FMO-like"/>
</dbReference>
<reference evidence="8 9" key="1">
    <citation type="journal article" date="2016" name="Mol. Biol. Evol.">
        <title>Comparative Genomics of Early-Diverging Mushroom-Forming Fungi Provides Insights into the Origins of Lignocellulose Decay Capabilities.</title>
        <authorList>
            <person name="Nagy L.G."/>
            <person name="Riley R."/>
            <person name="Tritt A."/>
            <person name="Adam C."/>
            <person name="Daum C."/>
            <person name="Floudas D."/>
            <person name="Sun H."/>
            <person name="Yadav J.S."/>
            <person name="Pangilinan J."/>
            <person name="Larsson K.H."/>
            <person name="Matsuura K."/>
            <person name="Barry K."/>
            <person name="Labutti K."/>
            <person name="Kuo R."/>
            <person name="Ohm R.A."/>
            <person name="Bhattacharya S.S."/>
            <person name="Shirouzu T."/>
            <person name="Yoshinaga Y."/>
            <person name="Martin F.M."/>
            <person name="Grigoriev I.V."/>
            <person name="Hibbett D.S."/>
        </authorList>
    </citation>
    <scope>NUCLEOTIDE SEQUENCE [LARGE SCALE GENOMIC DNA]</scope>
    <source>
        <strain evidence="8 9">HHB9708</strain>
    </source>
</reference>
<evidence type="ECO:0000256" key="5">
    <source>
        <dbReference type="ARBA" id="ARBA00023002"/>
    </source>
</evidence>
<feature type="region of interest" description="Disordered" evidence="6">
    <location>
        <begin position="163"/>
        <end position="184"/>
    </location>
</feature>
<dbReference type="InterPro" id="IPR000960">
    <property type="entry name" value="Flavin_mOase"/>
</dbReference>
<dbReference type="OrthoDB" id="66881at2759"/>
<keyword evidence="2" id="KW-0285">Flavoprotein</keyword>
<dbReference type="PRINTS" id="PR00370">
    <property type="entry name" value="FMOXYGENASE"/>
</dbReference>
<name>A0A164Y190_9AGAM</name>
<dbReference type="SUPFAM" id="SSF51905">
    <property type="entry name" value="FAD/NAD(P)-binding domain"/>
    <property type="match status" value="2"/>
</dbReference>
<accession>A0A164Y190</accession>
<keyword evidence="4" id="KW-0521">NADP</keyword>
<dbReference type="AlphaFoldDB" id="A0A164Y190"/>
<dbReference type="InterPro" id="IPR036188">
    <property type="entry name" value="FAD/NAD-bd_sf"/>
</dbReference>
<evidence type="ECO:0000256" key="1">
    <source>
        <dbReference type="ARBA" id="ARBA00009183"/>
    </source>
</evidence>
<dbReference type="GO" id="GO:0050660">
    <property type="term" value="F:flavin adenine dinucleotide binding"/>
    <property type="evidence" value="ECO:0007669"/>
    <property type="project" value="InterPro"/>
</dbReference>
<dbReference type="STRING" id="1314777.A0A164Y190"/>
<dbReference type="Proteomes" id="UP000076722">
    <property type="component" value="Unassembled WGS sequence"/>
</dbReference>
<gene>
    <name evidence="8" type="ORF">SISNIDRAFT_483041</name>
</gene>
<keyword evidence="9" id="KW-1185">Reference proteome</keyword>
<sequence length="556" mass="62739">MSTTSSQHTVVETDLRRKQAVAFLERPWLSIAAWVDWIIEIYYRLIQEVIIAAFKPKPPSDGRLEKPFGKIAVIGAGLTGVSSAAHCMAHNFDVVLFEASDDVGGIWANVNSTSGLQLNSILYRFHPGVRWSSSFPRRDEILGEIRRLWKEYGLEDRTRLNTKVTSVKRHPSSSDPKAGGHARWTVNTENPDDAEEVFDAVIVTVGTCGEPHMIKFPGLDSFRGPVLHSSELDGDKAKDIDWSGKKVAVIGGGASAVEAVEAALEKDAKFCSVSVREDKWIIPRNVVVDTLLSMQPFGREMPLSFIPEWFLRKFHYRDLEELSPIDRGVFEGTPIVNDEFLQQIREGRVAYIRSDVKNVNEHSISLSVRPRGSKPGDKDGAEQQEIEADILILATGFGRPSVDFLPKDLFPEEYERPNLYLQNFATEDWSVLMTNSAYTNAIGTVGHFHIGIYTRILLTLLLDPAARPIPKDMKLWVDVLRFIKRGASGGALGFFTYMELTVWILTFHLFRPDRLRWFFFILCGWGVDSKFKRKDTPVKGLQRKKVNEQSLDDEAK</sequence>
<dbReference type="PANTHER" id="PTHR23023">
    <property type="entry name" value="DIMETHYLANILINE MONOOXYGENASE"/>
    <property type="match status" value="1"/>
</dbReference>
<keyword evidence="7" id="KW-1133">Transmembrane helix</keyword>
<keyword evidence="7" id="KW-0812">Transmembrane</keyword>
<evidence type="ECO:0000256" key="6">
    <source>
        <dbReference type="SAM" id="MobiDB-lite"/>
    </source>
</evidence>
<evidence type="ECO:0000313" key="8">
    <source>
        <dbReference type="EMBL" id="KZS96484.1"/>
    </source>
</evidence>
<comment type="similarity">
    <text evidence="1">Belongs to the FMO family.</text>
</comment>
<dbReference type="GO" id="GO:0050661">
    <property type="term" value="F:NADP binding"/>
    <property type="evidence" value="ECO:0007669"/>
    <property type="project" value="InterPro"/>
</dbReference>
<dbReference type="Pfam" id="PF00743">
    <property type="entry name" value="FMO-like"/>
    <property type="match status" value="1"/>
</dbReference>
<organism evidence="8 9">
    <name type="scientific">Sistotremastrum niveocremeum HHB9708</name>
    <dbReference type="NCBI Taxonomy" id="1314777"/>
    <lineage>
        <taxon>Eukaryota</taxon>
        <taxon>Fungi</taxon>
        <taxon>Dikarya</taxon>
        <taxon>Basidiomycota</taxon>
        <taxon>Agaricomycotina</taxon>
        <taxon>Agaricomycetes</taxon>
        <taxon>Sistotremastrales</taxon>
        <taxon>Sistotremastraceae</taxon>
        <taxon>Sertulicium</taxon>
        <taxon>Sertulicium niveocremeum</taxon>
    </lineage>
</organism>
<dbReference type="GO" id="GO:0004499">
    <property type="term" value="F:N,N-dimethylaniline monooxygenase activity"/>
    <property type="evidence" value="ECO:0007669"/>
    <property type="project" value="InterPro"/>
</dbReference>
<keyword evidence="7" id="KW-0472">Membrane</keyword>